<comment type="caution">
    <text evidence="1">The sequence shown here is derived from an EMBL/GenBank/DDBJ whole genome shotgun (WGS) entry which is preliminary data.</text>
</comment>
<dbReference type="AlphaFoldDB" id="A0A431EEH7"/>
<evidence type="ECO:0000313" key="2">
    <source>
        <dbReference type="Proteomes" id="UP000288507"/>
    </source>
</evidence>
<dbReference type="Proteomes" id="UP000288507">
    <property type="component" value="Unassembled WGS sequence"/>
</dbReference>
<dbReference type="EMBL" id="PRBV01000005">
    <property type="protein sequence ID" value="RTJ79621.1"/>
    <property type="molecule type" value="Genomic_DNA"/>
</dbReference>
<gene>
    <name evidence="1" type="ORF">C3H57_04420</name>
</gene>
<proteinExistence type="predicted"/>
<reference evidence="1 2" key="1">
    <citation type="journal article" date="2019" name="Appl. Environ. Microbiol.">
        <title>Population genetics and characterization of Campylobacter jejuni isolates in western jackdaws and game birds in Finland.</title>
        <authorList>
            <person name="Kovanen S."/>
            <person name="Rossi M."/>
            <person name="Pohja-Mykra M."/>
            <person name="Nieminen T."/>
            <person name="Raunio-Saarnisto M."/>
            <person name="Sauvala M."/>
            <person name="Fredriksson-Ahomaa M."/>
            <person name="Hanninen M.L."/>
            <person name="Kivisto R."/>
        </authorList>
    </citation>
    <scope>NUCLEOTIDE SEQUENCE [LARGE SCALE GENOMIC DNA]</scope>
    <source>
        <strain evidence="1 2">CB313</strain>
    </source>
</reference>
<accession>A0A431EEH7</accession>
<dbReference type="RefSeq" id="WP_126232180.1">
    <property type="nucleotide sequence ID" value="NZ_PRBV01000005.1"/>
</dbReference>
<sequence length="175" mass="19852">MSSKEIRVKGVQIVGESTAEEFGYYSIDELDFEILRVSVPGDPNANIEVLGFVMPQGKLKTYWLRRGHTSISFPKDLTLSINVDTSEITVSLNGHMYYERENLDNIGEVSSCDLKAIDGFYDGTMEARLRILTDMMKNKKNYGKLQEKQVSMLADIESKLNGLFKRLKHECANDN</sequence>
<organism evidence="1 2">
    <name type="scientific">Campylobacter jejuni</name>
    <dbReference type="NCBI Taxonomy" id="197"/>
    <lineage>
        <taxon>Bacteria</taxon>
        <taxon>Pseudomonadati</taxon>
        <taxon>Campylobacterota</taxon>
        <taxon>Epsilonproteobacteria</taxon>
        <taxon>Campylobacterales</taxon>
        <taxon>Campylobacteraceae</taxon>
        <taxon>Campylobacter</taxon>
    </lineage>
</organism>
<name>A0A431EEH7_CAMJU</name>
<evidence type="ECO:0000313" key="1">
    <source>
        <dbReference type="EMBL" id="RTJ79621.1"/>
    </source>
</evidence>
<protein>
    <submittedName>
        <fullName evidence="1">Uncharacterized protein</fullName>
    </submittedName>
</protein>